<reference evidence="2 3" key="1">
    <citation type="submission" date="2018-09" db="EMBL/GenBank/DDBJ databases">
        <title>Genome sequencing of strain 6GH32-13.</title>
        <authorList>
            <person name="Weon H.-Y."/>
            <person name="Heo J."/>
            <person name="Kwon S.-W."/>
        </authorList>
    </citation>
    <scope>NUCLEOTIDE SEQUENCE [LARGE SCALE GENOMIC DNA]</scope>
    <source>
        <strain evidence="2 3">5GH32-13</strain>
    </source>
</reference>
<protein>
    <submittedName>
        <fullName evidence="2">Uncharacterized protein</fullName>
    </submittedName>
</protein>
<feature type="region of interest" description="Disordered" evidence="1">
    <location>
        <begin position="1"/>
        <end position="60"/>
    </location>
</feature>
<evidence type="ECO:0000313" key="3">
    <source>
        <dbReference type="Proteomes" id="UP000263900"/>
    </source>
</evidence>
<sequence length="60" mass="5950">MSKSKSKKGKVAKKAAPLSGMVVKSTSSGGQSKGSSMIPGKSSISGKKGGTMHTTPRKAG</sequence>
<organism evidence="2 3">
    <name type="scientific">Paraflavitalea soli</name>
    <dbReference type="NCBI Taxonomy" id="2315862"/>
    <lineage>
        <taxon>Bacteria</taxon>
        <taxon>Pseudomonadati</taxon>
        <taxon>Bacteroidota</taxon>
        <taxon>Chitinophagia</taxon>
        <taxon>Chitinophagales</taxon>
        <taxon>Chitinophagaceae</taxon>
        <taxon>Paraflavitalea</taxon>
    </lineage>
</organism>
<dbReference type="AlphaFoldDB" id="A0A3B7N3E5"/>
<proteinExistence type="predicted"/>
<gene>
    <name evidence="2" type="ORF">D3H65_23355</name>
</gene>
<feature type="compositionally biased region" description="Basic residues" evidence="1">
    <location>
        <begin position="1"/>
        <end position="13"/>
    </location>
</feature>
<evidence type="ECO:0000313" key="2">
    <source>
        <dbReference type="EMBL" id="AXY76751.1"/>
    </source>
</evidence>
<evidence type="ECO:0000256" key="1">
    <source>
        <dbReference type="SAM" id="MobiDB-lite"/>
    </source>
</evidence>
<dbReference type="Proteomes" id="UP000263900">
    <property type="component" value="Chromosome"/>
</dbReference>
<name>A0A3B7N3E5_9BACT</name>
<feature type="compositionally biased region" description="Low complexity" evidence="1">
    <location>
        <begin position="24"/>
        <end position="46"/>
    </location>
</feature>
<dbReference type="RefSeq" id="WP_119052628.1">
    <property type="nucleotide sequence ID" value="NZ_CP032157.1"/>
</dbReference>
<dbReference type="EMBL" id="CP032157">
    <property type="protein sequence ID" value="AXY76751.1"/>
    <property type="molecule type" value="Genomic_DNA"/>
</dbReference>
<accession>A0A3B7N3E5</accession>
<keyword evidence="3" id="KW-1185">Reference proteome</keyword>
<dbReference type="KEGG" id="pseg:D3H65_23355"/>